<evidence type="ECO:0000256" key="1">
    <source>
        <dbReference type="SAM" id="MobiDB-lite"/>
    </source>
</evidence>
<evidence type="ECO:0000313" key="4">
    <source>
        <dbReference type="RefSeq" id="XP_048137648.1"/>
    </source>
</evidence>
<feature type="region of interest" description="Disordered" evidence="1">
    <location>
        <begin position="1200"/>
        <end position="1225"/>
    </location>
</feature>
<proteinExistence type="predicted"/>
<dbReference type="KEGG" id="rarg:115726819"/>
<dbReference type="PANTHER" id="PTHR34361">
    <property type="entry name" value="OS08G0157800 PROTEIN"/>
    <property type="match status" value="1"/>
</dbReference>
<dbReference type="RefSeq" id="XP_030512739.1">
    <property type="nucleotide sequence ID" value="XM_030656879.1"/>
</dbReference>
<sequence>MSNWPTNGGSCSSSNLSAFAPPFTIPQLDPYPNSIPFYVDSVQPPFDQGPVNSSHNTWVNPCPPNARTDWFPASNLELDIGTYLNAYGYSGVETVNGENVPLPSWNSVDVGLNDKFGRRCDALRRTVMESDTCYPFYGSSGGVQGAPSGLASQCDYGRISSPFDANFDKLPHDDQSKSVSSGDAAESSGLWNEHPLRHHGKSEEIGGSYCLKEPIAAPLITETCPNGGGSHSDGLLSWEKHGGFLSGKHVDASNSSLDLPRVFHETHPRAAIPELSSNLGKKQWPYAHIDENVAVNHVSSAYGGNMILESFAAPQMGPPADGFVSGTGEVLLGGQTKGRHSANEYYAGVILSSVNEPQSLQGSELPLDGTNLGKGGLKRGSFMNDGNSVVKSMPAPTMGFPIDGFRPRTGEVSIGDHENGRDRANELYAGVMLSNVNEPWSVQAFGSKSQLDSTSLGKGVLQHGSSVNDGDSVAKLLPATTIGFPIDGFSPQTGEVTVGDRKNSANELYAHLILSNANEPLSVQAFGSRSRFDGTSLGKSVSQHDSSVNDGNCDVKPLLAHTVGSSFDGFSSRAGEFSTGDHKDGRDFANECYASILLSSVNKPPLVRACGSESLFDTADLGIHLGSSDFTFEEPRHPEDDDWSNGKRDSKDAFRHLAGANFGFEDSLTLDQFKLALEHNRTMQFAEKHIVAKSGSGNPYVTLDRFSLPSKVNNALNSAGSPSVGLCQFEHAVDSPCWKEAIAHPKHGEEPELSGIDLLQDLRIVGNTLYPTKVSSDKPRAGKVLYKGGCSNRTSMSPSVLHAFVNPSGREGRSNDTEDICLSDLEHVPFSNDDGESTGHCIMCQESIGDSSAKPSHPTQQSSGEGDVTSDKGHMPTHHVSDVSTNENDSLKMDPPAGLLLSMKHVLESTTAVDNSPGLANWDRGSVIPKMDGQMLVSTLHNLSELLLYSCLSGAYDLKERETDVIQKVIDNLCACSSKNVEQMTTQPKIHNSEEHTYRCFGASPDLDMSASTNIPPVASAFSVNIPSQIDNHCAIDKKRQHTGFDNEDGSSSELSSSRDNALIYKDDAMTQAIKKILSENFEVKDDSQPQIGLFKNLWLEAEATLCSMNYKARFNRMKIEMDKSRSKELKDSLGNTLDVENSSDIGVSIQSNEDDKLLVGTRSCEKPEKLNALVQSPTVVSTIGSTIDPTNNLLALSCRPHNSSTESTPDVEEQGPLKVSPGLSRTAELTAGTSKENGSLAPEISLSSPVTGAIFCTDDVEASVMARLKILKRWDESLSSENQTQIPPDSVDLGLALKEDRFPVARENLTEESTNLSGGKLKMESRGGVGDSQILHSRTKDELKNPLSAGWHDCSSDWEHVLKEEILGRDIEP</sequence>
<gene>
    <name evidence="3 4" type="primary">LOC115726819</name>
</gene>
<dbReference type="OrthoDB" id="611935at2759"/>
<accession>A0A8B8MS22</accession>
<protein>
    <submittedName>
        <fullName evidence="3 4">Uncharacterized protein LOC115726819 isoform X1</fullName>
    </submittedName>
</protein>
<reference evidence="3" key="1">
    <citation type="submission" date="2025-04" db="UniProtKB">
        <authorList>
            <consortium name="RefSeq"/>
        </authorList>
    </citation>
    <scope>IDENTIFICATION</scope>
    <source>
        <tissue evidence="4">Leaf</tissue>
    </source>
</reference>
<keyword evidence="2" id="KW-1185">Reference proteome</keyword>
<evidence type="ECO:0000313" key="2">
    <source>
        <dbReference type="Proteomes" id="UP000827889"/>
    </source>
</evidence>
<dbReference type="GeneID" id="115726819"/>
<feature type="region of interest" description="Disordered" evidence="1">
    <location>
        <begin position="170"/>
        <end position="199"/>
    </location>
</feature>
<dbReference type="Proteomes" id="UP000827889">
    <property type="component" value="Chromosome 7"/>
</dbReference>
<name>A0A8B8MS22_9MYRT</name>
<feature type="region of interest" description="Disordered" evidence="1">
    <location>
        <begin position="1314"/>
        <end position="1341"/>
    </location>
</feature>
<evidence type="ECO:0000313" key="3">
    <source>
        <dbReference type="RefSeq" id="XP_030512739.1"/>
    </source>
</evidence>
<dbReference type="PANTHER" id="PTHR34361:SF2">
    <property type="entry name" value="OS08G0157800 PROTEIN"/>
    <property type="match status" value="1"/>
</dbReference>
<organism evidence="2 3">
    <name type="scientific">Rhodamnia argentea</name>
    <dbReference type="NCBI Taxonomy" id="178133"/>
    <lineage>
        <taxon>Eukaryota</taxon>
        <taxon>Viridiplantae</taxon>
        <taxon>Streptophyta</taxon>
        <taxon>Embryophyta</taxon>
        <taxon>Tracheophyta</taxon>
        <taxon>Spermatophyta</taxon>
        <taxon>Magnoliopsida</taxon>
        <taxon>eudicotyledons</taxon>
        <taxon>Gunneridae</taxon>
        <taxon>Pentapetalae</taxon>
        <taxon>rosids</taxon>
        <taxon>malvids</taxon>
        <taxon>Myrtales</taxon>
        <taxon>Myrtaceae</taxon>
        <taxon>Myrtoideae</taxon>
        <taxon>Myrteae</taxon>
        <taxon>Australasian group</taxon>
        <taxon>Rhodamnia</taxon>
    </lineage>
</organism>
<feature type="compositionally biased region" description="Polar residues" evidence="1">
    <location>
        <begin position="1200"/>
        <end position="1209"/>
    </location>
</feature>
<dbReference type="RefSeq" id="XP_048137648.1">
    <property type="nucleotide sequence ID" value="XM_048281691.1"/>
</dbReference>
<feature type="compositionally biased region" description="Polar residues" evidence="1">
    <location>
        <begin position="848"/>
        <end position="864"/>
    </location>
</feature>
<feature type="region of interest" description="Disordered" evidence="1">
    <location>
        <begin position="848"/>
        <end position="894"/>
    </location>
</feature>